<evidence type="ECO:0000313" key="1">
    <source>
        <dbReference type="EMBL" id="HDM36741.1"/>
    </source>
</evidence>
<dbReference type="Proteomes" id="UP000885863">
    <property type="component" value="Unassembled WGS sequence"/>
</dbReference>
<dbReference type="AlphaFoldDB" id="A0A7C1B9L6"/>
<organism evidence="1">
    <name type="scientific">Candidatus Syntropharchaeum butanivorans</name>
    <dbReference type="NCBI Taxonomy" id="1839936"/>
    <lineage>
        <taxon>Archaea</taxon>
        <taxon>Methanobacteriati</taxon>
        <taxon>Methanobacteriota</taxon>
        <taxon>Stenosarchaea group</taxon>
        <taxon>Methanomicrobia</taxon>
        <taxon>Methanosarcinales</taxon>
        <taxon>ANME-2 cluster</taxon>
        <taxon>Candidatus Syntropharchaeum</taxon>
    </lineage>
</organism>
<reference evidence="1" key="1">
    <citation type="journal article" date="2020" name="mSystems">
        <title>Genome- and Community-Level Interaction Insights into Carbon Utilization and Element Cycling Functions of Hydrothermarchaeota in Hydrothermal Sediment.</title>
        <authorList>
            <person name="Zhou Z."/>
            <person name="Liu Y."/>
            <person name="Xu W."/>
            <person name="Pan J."/>
            <person name="Luo Z.H."/>
            <person name="Li M."/>
        </authorList>
    </citation>
    <scope>NUCLEOTIDE SEQUENCE [LARGE SCALE GENOMIC DNA]</scope>
    <source>
        <strain evidence="1">HyVt-185</strain>
    </source>
</reference>
<comment type="caution">
    <text evidence="1">The sequence shown here is derived from an EMBL/GenBank/DDBJ whole genome shotgun (WGS) entry which is preliminary data.</text>
</comment>
<name>A0A7C1B9L6_9EURY</name>
<dbReference type="EMBL" id="DQZR01000247">
    <property type="protein sequence ID" value="HDM36741.1"/>
    <property type="molecule type" value="Genomic_DNA"/>
</dbReference>
<proteinExistence type="predicted"/>
<accession>A0A7C1B9L6</accession>
<gene>
    <name evidence="1" type="ORF">ENG09_05800</name>
</gene>
<sequence>MVNTCQKILIQVDDTLFCMKKGGFKLLVTLFILLQLLLLPVSAFDTAEMAREGLTIDRVMVQVGEDHHALVSVDYRLRGFTLFYVIIFGGKVIEPVLDGFITNAENIEVIEMRRDGADLSVKLTDSGAAIRLSCEVPEVIVKYPEGRRLELRDTSTIPL</sequence>
<protein>
    <submittedName>
        <fullName evidence="1">Uncharacterized protein</fullName>
    </submittedName>
</protein>